<evidence type="ECO:0000259" key="3">
    <source>
        <dbReference type="PROSITE" id="PS50026"/>
    </source>
</evidence>
<organism evidence="4 5">
    <name type="scientific">Aromia moschata</name>
    <dbReference type="NCBI Taxonomy" id="1265417"/>
    <lineage>
        <taxon>Eukaryota</taxon>
        <taxon>Metazoa</taxon>
        <taxon>Ecdysozoa</taxon>
        <taxon>Arthropoda</taxon>
        <taxon>Hexapoda</taxon>
        <taxon>Insecta</taxon>
        <taxon>Pterygota</taxon>
        <taxon>Neoptera</taxon>
        <taxon>Endopterygota</taxon>
        <taxon>Coleoptera</taxon>
        <taxon>Polyphaga</taxon>
        <taxon>Cucujiformia</taxon>
        <taxon>Chrysomeloidea</taxon>
        <taxon>Cerambycidae</taxon>
        <taxon>Cerambycinae</taxon>
        <taxon>Callichromatini</taxon>
        <taxon>Aromia</taxon>
    </lineage>
</organism>
<gene>
    <name evidence="4" type="ORF">NQ318_011230</name>
</gene>
<feature type="disulfide bond" evidence="1">
    <location>
        <begin position="165"/>
        <end position="175"/>
    </location>
</feature>
<dbReference type="PANTHER" id="PTHR22963">
    <property type="entry name" value="ENDOGLIN-RELATED"/>
    <property type="match status" value="1"/>
</dbReference>
<dbReference type="InterPro" id="IPR048407">
    <property type="entry name" value="Dumpy_DPY"/>
</dbReference>
<keyword evidence="1" id="KW-1015">Disulfide bond</keyword>
<dbReference type="PROSITE" id="PS50026">
    <property type="entry name" value="EGF_3"/>
    <property type="match status" value="3"/>
</dbReference>
<dbReference type="InterPro" id="IPR000742">
    <property type="entry name" value="EGF"/>
</dbReference>
<comment type="caution">
    <text evidence="4">The sequence shown here is derived from an EMBL/GenBank/DDBJ whole genome shotgun (WGS) entry which is preliminary data.</text>
</comment>
<protein>
    <recommendedName>
        <fullName evidence="3">EGF-like domain-containing protein</fullName>
    </recommendedName>
</protein>
<dbReference type="EMBL" id="JAPWTK010000095">
    <property type="protein sequence ID" value="KAJ8950737.1"/>
    <property type="molecule type" value="Genomic_DNA"/>
</dbReference>
<feature type="signal peptide" evidence="2">
    <location>
        <begin position="1"/>
        <end position="21"/>
    </location>
</feature>
<reference evidence="4" key="1">
    <citation type="journal article" date="2023" name="Insect Mol. Biol.">
        <title>Genome sequencing provides insights into the evolution of gene families encoding plant cell wall-degrading enzymes in longhorned beetles.</title>
        <authorList>
            <person name="Shin N.R."/>
            <person name="Okamura Y."/>
            <person name="Kirsch R."/>
            <person name="Pauchet Y."/>
        </authorList>
    </citation>
    <scope>NUCLEOTIDE SEQUENCE</scope>
    <source>
        <strain evidence="4">AMC_N1</strain>
    </source>
</reference>
<feature type="domain" description="EGF-like" evidence="3">
    <location>
        <begin position="343"/>
        <end position="387"/>
    </location>
</feature>
<evidence type="ECO:0000256" key="1">
    <source>
        <dbReference type="PROSITE-ProRule" id="PRU00076"/>
    </source>
</evidence>
<keyword evidence="1" id="KW-0245">EGF-like domain</keyword>
<dbReference type="Pfam" id="PF21164">
    <property type="entry name" value="Dumpy_DPY"/>
    <property type="match status" value="1"/>
</dbReference>
<evidence type="ECO:0000313" key="4">
    <source>
        <dbReference type="EMBL" id="KAJ8950737.1"/>
    </source>
</evidence>
<feature type="domain" description="EGF-like" evidence="3">
    <location>
        <begin position="203"/>
        <end position="242"/>
    </location>
</feature>
<keyword evidence="2" id="KW-0732">Signal</keyword>
<keyword evidence="5" id="KW-1185">Reference proteome</keyword>
<comment type="caution">
    <text evidence="1">Lacks conserved residue(s) required for the propagation of feature annotation.</text>
</comment>
<dbReference type="AlphaFoldDB" id="A0AAV8YI02"/>
<feature type="domain" description="EGF-like" evidence="3">
    <location>
        <begin position="162"/>
        <end position="196"/>
    </location>
</feature>
<accession>A0AAV8YI02</accession>
<dbReference type="PROSITE" id="PS01186">
    <property type="entry name" value="EGF_2"/>
    <property type="match status" value="3"/>
</dbReference>
<dbReference type="SMART" id="SM00181">
    <property type="entry name" value="EGF"/>
    <property type="match status" value="5"/>
</dbReference>
<name>A0AAV8YI02_9CUCU</name>
<evidence type="ECO:0000256" key="2">
    <source>
        <dbReference type="SAM" id="SignalP"/>
    </source>
</evidence>
<dbReference type="PANTHER" id="PTHR22963:SF38">
    <property type="entry name" value="LP13770P"/>
    <property type="match status" value="1"/>
</dbReference>
<feature type="chain" id="PRO_5043832666" description="EGF-like domain-containing protein" evidence="2">
    <location>
        <begin position="22"/>
        <end position="399"/>
    </location>
</feature>
<dbReference type="Proteomes" id="UP001162162">
    <property type="component" value="Unassembled WGS sequence"/>
</dbReference>
<evidence type="ECO:0000313" key="5">
    <source>
        <dbReference type="Proteomes" id="UP001162162"/>
    </source>
</evidence>
<sequence>MGTFSILGVIVALHFTSGVLGEPSYRQYRIHSGSTDPDYNTYYTNPYVNHPYRYRGSSSDDVVYVTDMYGRTTVQSSGYNRLTSGYSRALTPTYQTYTGCATCVCSSRTCGQNAQCQVIGGRPVCACLRGYTGDPLSLCKRAECIDHGDCRGHLACNNGKCVDPCAGSCGANANCETRNHVPVCSCPAGYTGDPFTSCRRFNPEELCHPSPCGPNTNCQVKNEVPTCTCLPGYHGSPITGCRHECESDSRVRPHGGVHRIQVQEPVRQPNYFGNPYSSCKPECYGDVDCPTHKPACFYGICKSPCEGACGVGANCELRGLTPVCSCPKDMTGDPFVHCRPFEPRDLCEPNPCGSNAHCEPGHDRSGKERPVCTCPFGYIGDPLKACFKGECTEGRPLRR</sequence>
<proteinExistence type="predicted"/>